<dbReference type="SMART" id="SM00671">
    <property type="entry name" value="SEL1"/>
    <property type="match status" value="6"/>
</dbReference>
<comment type="similarity">
    <text evidence="1">Belongs to the hcp beta-lactamase family.</text>
</comment>
<evidence type="ECO:0000256" key="2">
    <source>
        <dbReference type="ARBA" id="ARBA00022737"/>
    </source>
</evidence>
<dbReference type="RefSeq" id="WP_119453094.1">
    <property type="nucleotide sequence ID" value="NZ_QWGA01000003.1"/>
</dbReference>
<dbReference type="InterPro" id="IPR006597">
    <property type="entry name" value="Sel1-like"/>
</dbReference>
<dbReference type="EMBL" id="QWGA01000003">
    <property type="protein sequence ID" value="RIJ31601.1"/>
    <property type="molecule type" value="Genomic_DNA"/>
</dbReference>
<dbReference type="Pfam" id="PF08238">
    <property type="entry name" value="Sel1"/>
    <property type="match status" value="6"/>
</dbReference>
<evidence type="ECO:0000256" key="1">
    <source>
        <dbReference type="ARBA" id="ARBA00008486"/>
    </source>
</evidence>
<dbReference type="PANTHER" id="PTHR13891:SF1">
    <property type="entry name" value="CYTOCHROME C OXIDASE ASSEMBLY FACTOR 7"/>
    <property type="match status" value="1"/>
</dbReference>
<comment type="caution">
    <text evidence="3">The sequence shown here is derived from an EMBL/GenBank/DDBJ whole genome shotgun (WGS) entry which is preliminary data.</text>
</comment>
<gene>
    <name evidence="3" type="ORF">D1222_04980</name>
</gene>
<dbReference type="InterPro" id="IPR040239">
    <property type="entry name" value="HcpB-like"/>
</dbReference>
<sequence length="472" mass="52072">MLADRLTQKRSELQRSGTDKNCGDKMRFHFLLVAALGFLLSAVPAAMAQSDNSGVNAWDLDEAGEYQQALPAFENACEIGNAQACAMAATYYIRGEKVAQNVLNAKPYAEKACDGGIAPLCDFLGWEYIRGGNWEKDGQRGVDLIEQACRLDDGHSCKTMAISYDDGGGDLIARDPNLSYIYALKTCALAWQDEEFLSEYCEKADALASSGEVTITQSRSALERALCDINLASNCFTLASFHQHGKQGLPVDAALSAELYEKACEWGDTRGCANLGWAHENGELGLETDFAKAMTFYSKACSLDGSVGCENLAIIHETGPEEYRDVDLAVAYHDKACELGGARGCYLLGSAYLTSKLGRQQNDEKALAYGQRGCELGGSDACRLVETVQEIRSIDERNARRVVEAQREARRRDEAERNRLAESRGRSQTFINGLYDRPTEPSQKRVCGMIYQGGRATYECMTEQHYDRYYRP</sequence>
<accession>A0A399RLL1</accession>
<organism evidence="3 4">
    <name type="scientific">Henriciella algicola</name>
    <dbReference type="NCBI Taxonomy" id="1608422"/>
    <lineage>
        <taxon>Bacteria</taxon>
        <taxon>Pseudomonadati</taxon>
        <taxon>Pseudomonadota</taxon>
        <taxon>Alphaproteobacteria</taxon>
        <taxon>Hyphomonadales</taxon>
        <taxon>Hyphomonadaceae</taxon>
        <taxon>Henriciella</taxon>
    </lineage>
</organism>
<dbReference type="Proteomes" id="UP000265845">
    <property type="component" value="Unassembled WGS sequence"/>
</dbReference>
<keyword evidence="4" id="KW-1185">Reference proteome</keyword>
<dbReference type="OrthoDB" id="7615610at2"/>
<dbReference type="AlphaFoldDB" id="A0A399RLL1"/>
<proteinExistence type="inferred from homology"/>
<dbReference type="SUPFAM" id="SSF81901">
    <property type="entry name" value="HCP-like"/>
    <property type="match status" value="2"/>
</dbReference>
<dbReference type="Gene3D" id="1.25.40.10">
    <property type="entry name" value="Tetratricopeptide repeat domain"/>
    <property type="match status" value="2"/>
</dbReference>
<name>A0A399RLL1_9PROT</name>
<dbReference type="InterPro" id="IPR011990">
    <property type="entry name" value="TPR-like_helical_dom_sf"/>
</dbReference>
<protein>
    <submittedName>
        <fullName evidence="3">Sel1 repeat family protein</fullName>
    </submittedName>
</protein>
<evidence type="ECO:0000313" key="3">
    <source>
        <dbReference type="EMBL" id="RIJ31601.1"/>
    </source>
</evidence>
<dbReference type="PANTHER" id="PTHR13891">
    <property type="entry name" value="CYTOCHROME C OXIDASE ASSEMBLY FACTOR 7"/>
    <property type="match status" value="1"/>
</dbReference>
<reference evidence="3 4" key="1">
    <citation type="submission" date="2018-08" db="EMBL/GenBank/DDBJ databases">
        <title>Henriciella mobilis sp. nov., isolated from seawater.</title>
        <authorList>
            <person name="Cheng H."/>
            <person name="Wu Y.-H."/>
            <person name="Xu X.-W."/>
            <person name="Guo L.-L."/>
        </authorList>
    </citation>
    <scope>NUCLEOTIDE SEQUENCE [LARGE SCALE GENOMIC DNA]</scope>
    <source>
        <strain evidence="3 4">CCUG67844</strain>
    </source>
</reference>
<keyword evidence="2" id="KW-0677">Repeat</keyword>
<evidence type="ECO:0000313" key="4">
    <source>
        <dbReference type="Proteomes" id="UP000265845"/>
    </source>
</evidence>